<protein>
    <submittedName>
        <fullName evidence="2">DUF2938 domain-containing protein</fullName>
    </submittedName>
</protein>
<keyword evidence="4" id="KW-1185">Reference proteome</keyword>
<dbReference type="AlphaFoldDB" id="A0AAX2HAV4"/>
<feature type="transmembrane region" description="Helical" evidence="1">
    <location>
        <begin position="101"/>
        <end position="119"/>
    </location>
</feature>
<sequence>MDTTQWIASATGLGLGATFFMDLVALLRRRLFNVPSLDYRFVGRWLGHMPSGRFRHDSISRAQAVRHERLTGWLFHYLTGVAFAAVLLAGAGERWLYQPTLVPALLVGVLSVAAPWLIMQPALGMGVAASNTPHPRLARLRSLATHLSFGIGLYVTGWLWAQ</sequence>
<keyword evidence="1" id="KW-0472">Membrane</keyword>
<dbReference type="Pfam" id="PF11158">
    <property type="entry name" value="DUF2938"/>
    <property type="match status" value="1"/>
</dbReference>
<feature type="transmembrane region" description="Helical" evidence="1">
    <location>
        <begin position="140"/>
        <end position="161"/>
    </location>
</feature>
<comment type="caution">
    <text evidence="3">The sequence shown here is derived from an EMBL/GenBank/DDBJ whole genome shotgun (WGS) entry which is preliminary data.</text>
</comment>
<evidence type="ECO:0000313" key="3">
    <source>
        <dbReference type="EMBL" id="SOB53833.1"/>
    </source>
</evidence>
<dbReference type="GeneID" id="61880541"/>
<reference evidence="3 5" key="2">
    <citation type="submission" date="2017-08" db="EMBL/GenBank/DDBJ databases">
        <authorList>
            <person name="Chaillou S."/>
        </authorList>
    </citation>
    <scope>NUCLEOTIDE SEQUENCE [LARGE SCALE GENOMIC DNA]</scope>
    <source>
        <strain evidence="3 5">MFPA15A1205</strain>
    </source>
</reference>
<feature type="transmembrane region" description="Helical" evidence="1">
    <location>
        <begin position="70"/>
        <end position="89"/>
    </location>
</feature>
<keyword evidence="1" id="KW-0812">Transmembrane</keyword>
<dbReference type="Proteomes" id="UP000219564">
    <property type="component" value="Unassembled WGS sequence"/>
</dbReference>
<evidence type="ECO:0000313" key="2">
    <source>
        <dbReference type="EMBL" id="OZY51953.1"/>
    </source>
</evidence>
<dbReference type="RefSeq" id="WP_047274525.1">
    <property type="nucleotide sequence ID" value="NZ_CP062158.2"/>
</dbReference>
<feature type="transmembrane region" description="Helical" evidence="1">
    <location>
        <begin position="6"/>
        <end position="27"/>
    </location>
</feature>
<accession>A0AAX2HAV4</accession>
<evidence type="ECO:0000313" key="4">
    <source>
        <dbReference type="Proteomes" id="UP000216897"/>
    </source>
</evidence>
<evidence type="ECO:0000313" key="5">
    <source>
        <dbReference type="Proteomes" id="UP000219564"/>
    </source>
</evidence>
<reference evidence="2 4" key="1">
    <citation type="submission" date="2017-08" db="EMBL/GenBank/DDBJ databases">
        <title>Genomic and metabolic characterisation of spoilage-associated Pseudomonas species.</title>
        <authorList>
            <person name="Stanborough T."/>
            <person name="Fegan N."/>
            <person name="Powell S.M."/>
            <person name="Singh T."/>
            <person name="Tamplin M.L."/>
            <person name="Chandry P.S."/>
        </authorList>
    </citation>
    <scope>NUCLEOTIDE SEQUENCE [LARGE SCALE GENOMIC DNA]</scope>
    <source>
        <strain evidence="2 4">L1814</strain>
    </source>
</reference>
<keyword evidence="1" id="KW-1133">Transmembrane helix</keyword>
<organism evidence="3 5">
    <name type="scientific">Pseudomonas lundensis</name>
    <dbReference type="NCBI Taxonomy" id="86185"/>
    <lineage>
        <taxon>Bacteria</taxon>
        <taxon>Pseudomonadati</taxon>
        <taxon>Pseudomonadota</taxon>
        <taxon>Gammaproteobacteria</taxon>
        <taxon>Pseudomonadales</taxon>
        <taxon>Pseudomonadaceae</taxon>
        <taxon>Pseudomonas</taxon>
    </lineage>
</organism>
<evidence type="ECO:0000256" key="1">
    <source>
        <dbReference type="SAM" id="Phobius"/>
    </source>
</evidence>
<dbReference type="Proteomes" id="UP000216897">
    <property type="component" value="Unassembled WGS sequence"/>
</dbReference>
<gene>
    <name evidence="2" type="ORF">CJF38_22195</name>
    <name evidence="3" type="ORF">PLUA15_460023</name>
</gene>
<dbReference type="KEGG" id="plq:AA042_21340"/>
<proteinExistence type="predicted"/>
<name>A0AAX2HAV4_9PSED</name>
<dbReference type="InterPro" id="IPR021329">
    <property type="entry name" value="DUF2938"/>
</dbReference>
<dbReference type="EMBL" id="OBKZ01000041">
    <property type="protein sequence ID" value="SOB53833.1"/>
    <property type="molecule type" value="Genomic_DNA"/>
</dbReference>
<dbReference type="EMBL" id="NQKG01000036">
    <property type="protein sequence ID" value="OZY51953.1"/>
    <property type="molecule type" value="Genomic_DNA"/>
</dbReference>